<evidence type="ECO:0000256" key="4">
    <source>
        <dbReference type="ARBA" id="ARBA00023082"/>
    </source>
</evidence>
<dbReference type="InterPro" id="IPR013249">
    <property type="entry name" value="RNA_pol_sigma70_r4_t2"/>
</dbReference>
<dbReference type="Pfam" id="PF08281">
    <property type="entry name" value="Sigma70_r4_2"/>
    <property type="match status" value="1"/>
</dbReference>
<dbReference type="InterPro" id="IPR013325">
    <property type="entry name" value="RNA_pol_sigma_r2"/>
</dbReference>
<dbReference type="InterPro" id="IPR052704">
    <property type="entry name" value="ECF_Sigma-70_Domain"/>
</dbReference>
<dbReference type="Gene3D" id="3.10.450.50">
    <property type="match status" value="1"/>
</dbReference>
<comment type="similarity">
    <text evidence="1">Belongs to the sigma-70 factor family. ECF subfamily.</text>
</comment>
<keyword evidence="5" id="KW-0804">Transcription</keyword>
<comment type="caution">
    <text evidence="8">The sequence shown here is derived from an EMBL/GenBank/DDBJ whole genome shotgun (WGS) entry which is preliminary data.</text>
</comment>
<dbReference type="SUPFAM" id="SSF88946">
    <property type="entry name" value="Sigma2 domain of RNA polymerase sigma factors"/>
    <property type="match status" value="1"/>
</dbReference>
<dbReference type="NCBIfam" id="NF007214">
    <property type="entry name" value="PRK09636.1"/>
    <property type="match status" value="1"/>
</dbReference>
<gene>
    <name evidence="8" type="ORF">FE697_002500</name>
</gene>
<evidence type="ECO:0000256" key="3">
    <source>
        <dbReference type="ARBA" id="ARBA00023015"/>
    </source>
</evidence>
<accession>A0A5Q6S347</accession>
<dbReference type="GO" id="GO:0006352">
    <property type="term" value="P:DNA-templated transcription initiation"/>
    <property type="evidence" value="ECO:0007669"/>
    <property type="project" value="InterPro"/>
</dbReference>
<dbReference type="InterPro" id="IPR032710">
    <property type="entry name" value="NTF2-like_dom_sf"/>
</dbReference>
<evidence type="ECO:0000256" key="1">
    <source>
        <dbReference type="ARBA" id="ARBA00010641"/>
    </source>
</evidence>
<dbReference type="Gene3D" id="1.10.10.10">
    <property type="entry name" value="Winged helix-like DNA-binding domain superfamily/Winged helix DNA-binding domain"/>
    <property type="match status" value="1"/>
</dbReference>
<dbReference type="EMBL" id="VDFQ02000001">
    <property type="protein sequence ID" value="KAA1424805.1"/>
    <property type="molecule type" value="Genomic_DNA"/>
</dbReference>
<dbReference type="InterPro" id="IPR013324">
    <property type="entry name" value="RNA_pol_sigma_r3/r4-like"/>
</dbReference>
<dbReference type="NCBIfam" id="TIGR02937">
    <property type="entry name" value="sigma70-ECF"/>
    <property type="match status" value="1"/>
</dbReference>
<dbReference type="Pfam" id="PF04542">
    <property type="entry name" value="Sigma70_r2"/>
    <property type="match status" value="1"/>
</dbReference>
<organism evidence="8 9">
    <name type="scientific">Mumia zhuanghuii</name>
    <dbReference type="NCBI Taxonomy" id="2585211"/>
    <lineage>
        <taxon>Bacteria</taxon>
        <taxon>Bacillati</taxon>
        <taxon>Actinomycetota</taxon>
        <taxon>Actinomycetes</taxon>
        <taxon>Propionibacteriales</taxon>
        <taxon>Nocardioidaceae</taxon>
        <taxon>Mumia</taxon>
    </lineage>
</organism>
<proteinExistence type="inferred from homology"/>
<evidence type="ECO:0000313" key="8">
    <source>
        <dbReference type="EMBL" id="KAA1424805.1"/>
    </source>
</evidence>
<dbReference type="AlphaFoldDB" id="A0A5Q6S347"/>
<dbReference type="OrthoDB" id="3211555at2"/>
<dbReference type="SUPFAM" id="SSF54427">
    <property type="entry name" value="NTF2-like"/>
    <property type="match status" value="1"/>
</dbReference>
<dbReference type="InterPro" id="IPR036388">
    <property type="entry name" value="WH-like_DNA-bd_sf"/>
</dbReference>
<feature type="domain" description="RNA polymerase sigma-70 region 2" evidence="6">
    <location>
        <begin position="10"/>
        <end position="79"/>
    </location>
</feature>
<dbReference type="RefSeq" id="WP_149767945.1">
    <property type="nucleotide sequence ID" value="NZ_VDFQ02000001.1"/>
</dbReference>
<dbReference type="GO" id="GO:0003677">
    <property type="term" value="F:DNA binding"/>
    <property type="evidence" value="ECO:0007669"/>
    <property type="project" value="InterPro"/>
</dbReference>
<keyword evidence="3" id="KW-0805">Transcription regulation</keyword>
<dbReference type="InterPro" id="IPR014284">
    <property type="entry name" value="RNA_pol_sigma-70_dom"/>
</dbReference>
<dbReference type="CDD" id="cd06171">
    <property type="entry name" value="Sigma70_r4"/>
    <property type="match status" value="1"/>
</dbReference>
<evidence type="ECO:0000256" key="5">
    <source>
        <dbReference type="ARBA" id="ARBA00023163"/>
    </source>
</evidence>
<dbReference type="PANTHER" id="PTHR30173">
    <property type="entry name" value="SIGMA 19 FACTOR"/>
    <property type="match status" value="1"/>
</dbReference>
<name>A0A5Q6S347_9ACTN</name>
<evidence type="ECO:0000259" key="7">
    <source>
        <dbReference type="Pfam" id="PF08281"/>
    </source>
</evidence>
<dbReference type="InterPro" id="IPR007627">
    <property type="entry name" value="RNA_pol_sigma70_r2"/>
</dbReference>
<dbReference type="Gene3D" id="1.10.1740.10">
    <property type="match status" value="1"/>
</dbReference>
<reference evidence="8 9" key="1">
    <citation type="submission" date="2019-09" db="EMBL/GenBank/DDBJ databases">
        <title>Mumia zhuanghuii sp. nov. isolated from the intestinal contents of plateau pika (Ochotona curzoniae) in the Qinghai-Tibet plateau of China.</title>
        <authorList>
            <person name="Tian Z."/>
        </authorList>
    </citation>
    <scope>NUCLEOTIDE SEQUENCE [LARGE SCALE GENOMIC DNA]</scope>
    <source>
        <strain evidence="9">350</strain>
    </source>
</reference>
<dbReference type="PANTHER" id="PTHR30173:SF36">
    <property type="entry name" value="ECF RNA POLYMERASE SIGMA FACTOR SIGJ"/>
    <property type="match status" value="1"/>
</dbReference>
<evidence type="ECO:0000256" key="2">
    <source>
        <dbReference type="ARBA" id="ARBA00011344"/>
    </source>
</evidence>
<dbReference type="SUPFAM" id="SSF88659">
    <property type="entry name" value="Sigma3 and sigma4 domains of RNA polymerase sigma factors"/>
    <property type="match status" value="1"/>
</dbReference>
<keyword evidence="4" id="KW-0731">Sigma factor</keyword>
<comment type="subunit">
    <text evidence="2">Interacts transiently with the RNA polymerase catalytic core formed by RpoA, RpoB, RpoC and RpoZ (2 alpha, 1 beta, 1 beta' and 1 omega subunit) to form the RNA polymerase holoenzyme that can initiate transcription.</text>
</comment>
<sequence length="309" mass="33290">MLDLASAHDDLRPLMFSIAYRMLGSVAEAEDVVQEAFLKMHRHDRSTDGDSGSGRIDNLDAYATTVTTRIAIDTLRSARVRREQYVGPWLPEPIVATQDADPAHRLDQDETVTTAFLVVLEALSPTERAVFVLREVIGYSYADIAAVVDKSEANCRQILARAKRRISDAQLQSGPSREEADQLARELVAALAAADLNGLERLLATDVVFVGDGGGRAPAIQKPMVGVVAVARFLLGLMRAGEKFGVLLEISDANGQPALLTRAGDGALVGVLSIDVADGRIVALRNVLNPDKLGHLGPVGDLWELLSHR</sequence>
<protein>
    <submittedName>
        <fullName evidence="8">Sigma-70 family RNA polymerase sigma factor</fullName>
    </submittedName>
</protein>
<evidence type="ECO:0000313" key="9">
    <source>
        <dbReference type="Proteomes" id="UP000307768"/>
    </source>
</evidence>
<dbReference type="Proteomes" id="UP000307768">
    <property type="component" value="Unassembled WGS sequence"/>
</dbReference>
<dbReference type="GO" id="GO:0016987">
    <property type="term" value="F:sigma factor activity"/>
    <property type="evidence" value="ECO:0007669"/>
    <property type="project" value="UniProtKB-KW"/>
</dbReference>
<evidence type="ECO:0000259" key="6">
    <source>
        <dbReference type="Pfam" id="PF04542"/>
    </source>
</evidence>
<feature type="domain" description="RNA polymerase sigma factor 70 region 4 type 2" evidence="7">
    <location>
        <begin position="116"/>
        <end position="166"/>
    </location>
</feature>